<reference evidence="1 2" key="1">
    <citation type="submission" date="2020-03" db="EMBL/GenBank/DDBJ databases">
        <title>Whole genome shotgun sequence of Phytohabitans houttuyneae NBRC 108639.</title>
        <authorList>
            <person name="Komaki H."/>
            <person name="Tamura T."/>
        </authorList>
    </citation>
    <scope>NUCLEOTIDE SEQUENCE [LARGE SCALE GENOMIC DNA]</scope>
    <source>
        <strain evidence="1 2">NBRC 108639</strain>
    </source>
</reference>
<name>A0A6V8KLX5_9ACTN</name>
<organism evidence="1 2">
    <name type="scientific">Phytohabitans houttuyneae</name>
    <dbReference type="NCBI Taxonomy" id="1076126"/>
    <lineage>
        <taxon>Bacteria</taxon>
        <taxon>Bacillati</taxon>
        <taxon>Actinomycetota</taxon>
        <taxon>Actinomycetes</taxon>
        <taxon>Micromonosporales</taxon>
        <taxon>Micromonosporaceae</taxon>
    </lineage>
</organism>
<dbReference type="Proteomes" id="UP000482800">
    <property type="component" value="Unassembled WGS sequence"/>
</dbReference>
<keyword evidence="2" id="KW-1185">Reference proteome</keyword>
<proteinExistence type="predicted"/>
<gene>
    <name evidence="1" type="ORF">Phou_090240</name>
</gene>
<dbReference type="AlphaFoldDB" id="A0A6V8KLX5"/>
<comment type="caution">
    <text evidence="1">The sequence shown here is derived from an EMBL/GenBank/DDBJ whole genome shotgun (WGS) entry which is preliminary data.</text>
</comment>
<sequence length="178" mass="19247">MKIVAFRRTVLARCVCPVCHEPARPYPPHQWTPANGPRPAWSHVDDEPLCSVVGPGGYRSARRGCVLTALRPARASRSARHRSRVARAVARRTVRRPVGGPPPDNGEVYLVAGGDMVAVFDSPDTAGVMAVTMTGANLEPVTLRVTSAQWERARAVLRTEQPHIRITDARSSCAGGEP</sequence>
<dbReference type="EMBL" id="BLPF01000004">
    <property type="protein sequence ID" value="GFJ84844.1"/>
    <property type="molecule type" value="Genomic_DNA"/>
</dbReference>
<accession>A0A6V8KLX5</accession>
<protein>
    <submittedName>
        <fullName evidence="1">Uncharacterized protein</fullName>
    </submittedName>
</protein>
<evidence type="ECO:0000313" key="2">
    <source>
        <dbReference type="Proteomes" id="UP000482800"/>
    </source>
</evidence>
<reference evidence="1 2" key="2">
    <citation type="submission" date="2020-03" db="EMBL/GenBank/DDBJ databases">
        <authorList>
            <person name="Ichikawa N."/>
            <person name="Kimura A."/>
            <person name="Kitahashi Y."/>
            <person name="Uohara A."/>
        </authorList>
    </citation>
    <scope>NUCLEOTIDE SEQUENCE [LARGE SCALE GENOMIC DNA]</scope>
    <source>
        <strain evidence="1 2">NBRC 108639</strain>
    </source>
</reference>
<evidence type="ECO:0000313" key="1">
    <source>
        <dbReference type="EMBL" id="GFJ84844.1"/>
    </source>
</evidence>